<dbReference type="AlphaFoldDB" id="A0A0F0KTA1"/>
<evidence type="ECO:0000313" key="2">
    <source>
        <dbReference type="EMBL" id="KJL23689.1"/>
    </source>
</evidence>
<protein>
    <submittedName>
        <fullName evidence="2">A-factor biosynthesis hotdog domain protein</fullName>
    </submittedName>
</protein>
<proteinExistence type="predicted"/>
<evidence type="ECO:0000256" key="1">
    <source>
        <dbReference type="SAM" id="MobiDB-lite"/>
    </source>
</evidence>
<accession>A0A0F0KTA1</accession>
<gene>
    <name evidence="2" type="ORF">RN50_01029</name>
</gene>
<evidence type="ECO:0000313" key="3">
    <source>
        <dbReference type="Proteomes" id="UP000033572"/>
    </source>
</evidence>
<dbReference type="PATRIC" id="fig|104336.4.peg.1053"/>
<dbReference type="KEGG" id="mfol:DXT68_04120"/>
<dbReference type="EMBL" id="JYIU01000035">
    <property type="protein sequence ID" value="KJL23689.1"/>
    <property type="molecule type" value="Genomic_DNA"/>
</dbReference>
<feature type="region of interest" description="Disordered" evidence="1">
    <location>
        <begin position="1"/>
        <end position="24"/>
    </location>
</feature>
<organism evidence="2 3">
    <name type="scientific">Microbacterium foliorum</name>
    <dbReference type="NCBI Taxonomy" id="104336"/>
    <lineage>
        <taxon>Bacteria</taxon>
        <taxon>Bacillati</taxon>
        <taxon>Actinomycetota</taxon>
        <taxon>Actinomycetes</taxon>
        <taxon>Micrococcales</taxon>
        <taxon>Microbacteriaceae</taxon>
        <taxon>Microbacterium</taxon>
    </lineage>
</organism>
<dbReference type="Proteomes" id="UP000033572">
    <property type="component" value="Unassembled WGS sequence"/>
</dbReference>
<name>A0A0F0KTA1_9MICO</name>
<reference evidence="2 3" key="1">
    <citation type="submission" date="2015-02" db="EMBL/GenBank/DDBJ databases">
        <title>Draft genome sequences of ten Microbacterium spp. with emphasis on heavy metal contaminated environments.</title>
        <authorList>
            <person name="Corretto E."/>
        </authorList>
    </citation>
    <scope>NUCLEOTIDE SEQUENCE [LARGE SCALE GENOMIC DNA]</scope>
    <source>
        <strain evidence="2 3">DSM 12966</strain>
    </source>
</reference>
<sequence>MPTGSTELLSPDNDTGRGKFSAGPVRAEEIHKSRPANVWIHRTVAETAHSLTAHFDLPDASSSPRFVDFVEVQRQIGILQAHCQLGVPERDVFILDKISLRLVAPTAPGDASSARGIIRAHLVATGGGGRSRSLTQYFSLEGATGLIAVGKAASSLLPRTVYERIRRQSPTSTNGISLRSNYTYSEPIRIDPDDPLVSDHPSDHLTAIQTIADVERVALRQTPSTNVRSLKLTFQRYAELEPSPTLRLKVSGTGRLVAEVTQHDIRRIKITGSVTS</sequence>
<comment type="caution">
    <text evidence="2">The sequence shown here is derived from an EMBL/GenBank/DDBJ whole genome shotgun (WGS) entry which is preliminary data.</text>
</comment>
<keyword evidence="3" id="KW-1185">Reference proteome</keyword>